<keyword evidence="14 16" id="KW-0961">Cell wall biogenesis/degradation</keyword>
<dbReference type="Pfam" id="PF02873">
    <property type="entry name" value="MurB_C"/>
    <property type="match status" value="1"/>
</dbReference>
<name>U2RRE0_9BACL</name>
<dbReference type="Proteomes" id="UP000016637">
    <property type="component" value="Unassembled WGS sequence"/>
</dbReference>
<comment type="caution">
    <text evidence="18">The sequence shown here is derived from an EMBL/GenBank/DDBJ whole genome shotgun (WGS) entry which is preliminary data.</text>
</comment>
<feature type="active site" evidence="16">
    <location>
        <position position="173"/>
    </location>
</feature>
<dbReference type="UniPathway" id="UPA00219"/>
<evidence type="ECO:0000313" key="18">
    <source>
        <dbReference type="EMBL" id="ERK56103.1"/>
    </source>
</evidence>
<keyword evidence="7 16" id="KW-0285">Flavoprotein</keyword>
<dbReference type="Gene3D" id="3.30.465.10">
    <property type="match status" value="1"/>
</dbReference>
<dbReference type="SUPFAM" id="SSF56194">
    <property type="entry name" value="Uridine diphospho-N-Acetylenolpyruvylglucosamine reductase, MurB, C-terminal domain"/>
    <property type="match status" value="1"/>
</dbReference>
<evidence type="ECO:0000256" key="12">
    <source>
        <dbReference type="ARBA" id="ARBA00023002"/>
    </source>
</evidence>
<comment type="catalytic activity">
    <reaction evidence="15 16">
        <text>UDP-N-acetyl-alpha-D-muramate + NADP(+) = UDP-N-acetyl-3-O-(1-carboxyvinyl)-alpha-D-glucosamine + NADPH + H(+)</text>
        <dbReference type="Rhea" id="RHEA:12248"/>
        <dbReference type="ChEBI" id="CHEBI:15378"/>
        <dbReference type="ChEBI" id="CHEBI:57783"/>
        <dbReference type="ChEBI" id="CHEBI:58349"/>
        <dbReference type="ChEBI" id="CHEBI:68483"/>
        <dbReference type="ChEBI" id="CHEBI:70757"/>
        <dbReference type="EC" id="1.3.1.98"/>
    </reaction>
</comment>
<dbReference type="HAMAP" id="MF_00037">
    <property type="entry name" value="MurB"/>
    <property type="match status" value="1"/>
</dbReference>
<evidence type="ECO:0000256" key="11">
    <source>
        <dbReference type="ARBA" id="ARBA00022984"/>
    </source>
</evidence>
<evidence type="ECO:0000256" key="15">
    <source>
        <dbReference type="ARBA" id="ARBA00048914"/>
    </source>
</evidence>
<evidence type="ECO:0000256" key="5">
    <source>
        <dbReference type="ARBA" id="ARBA00022490"/>
    </source>
</evidence>
<dbReference type="PANTHER" id="PTHR21071:SF4">
    <property type="entry name" value="UDP-N-ACETYLENOLPYRUVOYLGLUCOSAMINE REDUCTASE"/>
    <property type="match status" value="1"/>
</dbReference>
<proteinExistence type="inferred from homology"/>
<dbReference type="NCBIfam" id="TIGR00179">
    <property type="entry name" value="murB"/>
    <property type="match status" value="1"/>
</dbReference>
<keyword evidence="6 16" id="KW-0132">Cell division</keyword>
<keyword evidence="12 16" id="KW-0560">Oxidoreductase</keyword>
<organism evidence="18 19">
    <name type="scientific">Gemella bergeri ATCC 700627</name>
    <dbReference type="NCBI Taxonomy" id="1321820"/>
    <lineage>
        <taxon>Bacteria</taxon>
        <taxon>Bacillati</taxon>
        <taxon>Bacillota</taxon>
        <taxon>Bacilli</taxon>
        <taxon>Bacillales</taxon>
        <taxon>Gemellaceae</taxon>
        <taxon>Gemella</taxon>
    </lineage>
</organism>
<dbReference type="AlphaFoldDB" id="U2RRE0"/>
<dbReference type="GO" id="GO:0005829">
    <property type="term" value="C:cytosol"/>
    <property type="evidence" value="ECO:0007669"/>
    <property type="project" value="TreeGrafter"/>
</dbReference>
<evidence type="ECO:0000256" key="7">
    <source>
        <dbReference type="ARBA" id="ARBA00022630"/>
    </source>
</evidence>
<evidence type="ECO:0000256" key="9">
    <source>
        <dbReference type="ARBA" id="ARBA00022857"/>
    </source>
</evidence>
<dbReference type="GO" id="GO:0008762">
    <property type="term" value="F:UDP-N-acetylmuramate dehydrogenase activity"/>
    <property type="evidence" value="ECO:0007669"/>
    <property type="project" value="UniProtKB-UniRule"/>
</dbReference>
<dbReference type="InterPro" id="IPR011601">
    <property type="entry name" value="MurB_C"/>
</dbReference>
<dbReference type="SUPFAM" id="SSF56176">
    <property type="entry name" value="FAD-binding/transporter-associated domain-like"/>
    <property type="match status" value="1"/>
</dbReference>
<sequence length="299" mass="33227">MIEVDKLRKLLNDSEVLENEPLRKYSFTKTGGNAQILIKVKSEKDFQNIIRFSTENKVELTVLGNGSNVLISDNGIKGIVVITSEMTDMELHNDIISCYAGVTLKELTDFCIKNSLTNLEFSCGIPGSIGGAIFMNAGAYGGEMKDVVLKVEVFDRNGNKKVYSNNEMNFSYRHSVIQETKEIISKVYFKMAKGNKDDIIARVDELNKLRNEKQPLEYPSCGSVFKRPVGYFAGKLIQDANLQGVTVGGAQVSKKHAGFMVNIGNATCEDYKNLIRKVQEEVLKNSGVELECEVKILGE</sequence>
<protein>
    <recommendedName>
        <fullName evidence="16">UDP-N-acetylenolpyruvoylglucosamine reductase</fullName>
        <ecNumber evidence="16">1.3.1.98</ecNumber>
    </recommendedName>
    <alternativeName>
        <fullName evidence="16">UDP-N-acetylmuramate dehydrogenase</fullName>
    </alternativeName>
</protein>
<evidence type="ECO:0000313" key="19">
    <source>
        <dbReference type="Proteomes" id="UP000016637"/>
    </source>
</evidence>
<comment type="subcellular location">
    <subcellularLocation>
        <location evidence="3 16">Cytoplasm</location>
    </subcellularLocation>
</comment>
<comment type="cofactor">
    <cofactor evidence="1 16">
        <name>FAD</name>
        <dbReference type="ChEBI" id="CHEBI:57692"/>
    </cofactor>
</comment>
<feature type="active site" description="Proton donor" evidence="16">
    <location>
        <position position="223"/>
    </location>
</feature>
<evidence type="ECO:0000256" key="3">
    <source>
        <dbReference type="ARBA" id="ARBA00004496"/>
    </source>
</evidence>
<evidence type="ECO:0000256" key="4">
    <source>
        <dbReference type="ARBA" id="ARBA00004752"/>
    </source>
</evidence>
<dbReference type="InterPro" id="IPR036318">
    <property type="entry name" value="FAD-bd_PCMH-like_sf"/>
</dbReference>
<evidence type="ECO:0000256" key="10">
    <source>
        <dbReference type="ARBA" id="ARBA00022960"/>
    </source>
</evidence>
<dbReference type="GO" id="GO:0071555">
    <property type="term" value="P:cell wall organization"/>
    <property type="evidence" value="ECO:0007669"/>
    <property type="project" value="UniProtKB-KW"/>
</dbReference>
<dbReference type="RefSeq" id="WP_021753157.1">
    <property type="nucleotide sequence ID" value="NZ_KI271848.1"/>
</dbReference>
<evidence type="ECO:0000256" key="6">
    <source>
        <dbReference type="ARBA" id="ARBA00022618"/>
    </source>
</evidence>
<dbReference type="NCBIfam" id="NF010480">
    <property type="entry name" value="PRK13905.1"/>
    <property type="match status" value="1"/>
</dbReference>
<dbReference type="GO" id="GO:0008360">
    <property type="term" value="P:regulation of cell shape"/>
    <property type="evidence" value="ECO:0007669"/>
    <property type="project" value="UniProtKB-KW"/>
</dbReference>
<comment type="function">
    <text evidence="2 16">Cell wall formation.</text>
</comment>
<evidence type="ECO:0000256" key="14">
    <source>
        <dbReference type="ARBA" id="ARBA00023316"/>
    </source>
</evidence>
<dbReference type="HOGENOM" id="CLU_035304_1_1_9"/>
<dbReference type="EMBL" id="AWVP01000103">
    <property type="protein sequence ID" value="ERK56103.1"/>
    <property type="molecule type" value="Genomic_DNA"/>
</dbReference>
<dbReference type="PATRIC" id="fig|1321820.3.peg.1456"/>
<dbReference type="InterPro" id="IPR003170">
    <property type="entry name" value="MurB"/>
</dbReference>
<keyword evidence="5 16" id="KW-0963">Cytoplasm</keyword>
<accession>U2RRE0</accession>
<keyword evidence="10 16" id="KW-0133">Cell shape</keyword>
<comment type="similarity">
    <text evidence="16">Belongs to the MurB family.</text>
</comment>
<gene>
    <name evidence="16" type="primary">murB</name>
    <name evidence="18" type="ORF">HMPREF1983_01514</name>
</gene>
<comment type="pathway">
    <text evidence="4 16">Cell wall biogenesis; peptidoglycan biosynthesis.</text>
</comment>
<dbReference type="GO" id="GO:0071949">
    <property type="term" value="F:FAD binding"/>
    <property type="evidence" value="ECO:0007669"/>
    <property type="project" value="InterPro"/>
</dbReference>
<feature type="active site" evidence="16">
    <location>
        <position position="293"/>
    </location>
</feature>
<evidence type="ECO:0000256" key="1">
    <source>
        <dbReference type="ARBA" id="ARBA00001974"/>
    </source>
</evidence>
<dbReference type="PANTHER" id="PTHR21071">
    <property type="entry name" value="UDP-N-ACETYLENOLPYRUVOYLGLUCOSAMINE REDUCTASE"/>
    <property type="match status" value="1"/>
</dbReference>
<keyword evidence="11 16" id="KW-0573">Peptidoglycan synthesis</keyword>
<keyword evidence="13 16" id="KW-0131">Cell cycle</keyword>
<dbReference type="InterPro" id="IPR016167">
    <property type="entry name" value="FAD-bd_PCMH_sub1"/>
</dbReference>
<dbReference type="Pfam" id="PF01565">
    <property type="entry name" value="FAD_binding_4"/>
    <property type="match status" value="1"/>
</dbReference>
<dbReference type="GO" id="GO:0009252">
    <property type="term" value="P:peptidoglycan biosynthetic process"/>
    <property type="evidence" value="ECO:0007669"/>
    <property type="project" value="UniProtKB-UniRule"/>
</dbReference>
<dbReference type="EC" id="1.3.1.98" evidence="16"/>
<feature type="domain" description="FAD-binding PCMH-type" evidence="17">
    <location>
        <begin position="30"/>
        <end position="194"/>
    </location>
</feature>
<evidence type="ECO:0000256" key="13">
    <source>
        <dbReference type="ARBA" id="ARBA00023306"/>
    </source>
</evidence>
<dbReference type="Gene3D" id="3.30.43.10">
    <property type="entry name" value="Uridine Diphospho-n-acetylenolpyruvylglucosamine Reductase, domain 2"/>
    <property type="match status" value="1"/>
</dbReference>
<dbReference type="InterPro" id="IPR036635">
    <property type="entry name" value="MurB_C_sf"/>
</dbReference>
<evidence type="ECO:0000259" key="17">
    <source>
        <dbReference type="PROSITE" id="PS51387"/>
    </source>
</evidence>
<dbReference type="GO" id="GO:0051301">
    <property type="term" value="P:cell division"/>
    <property type="evidence" value="ECO:0007669"/>
    <property type="project" value="UniProtKB-KW"/>
</dbReference>
<reference evidence="18 19" key="1">
    <citation type="submission" date="2013-08" db="EMBL/GenBank/DDBJ databases">
        <authorList>
            <person name="Weinstock G."/>
            <person name="Sodergren E."/>
            <person name="Wylie T."/>
            <person name="Fulton L."/>
            <person name="Fulton R."/>
            <person name="Fronick C."/>
            <person name="O'Laughlin M."/>
            <person name="Godfrey J."/>
            <person name="Miner T."/>
            <person name="Herter B."/>
            <person name="Appelbaum E."/>
            <person name="Cordes M."/>
            <person name="Lek S."/>
            <person name="Wollam A."/>
            <person name="Pepin K.H."/>
            <person name="Palsikar V.B."/>
            <person name="Mitreva M."/>
            <person name="Wilson R.K."/>
        </authorList>
    </citation>
    <scope>NUCLEOTIDE SEQUENCE [LARGE SCALE GENOMIC DNA]</scope>
    <source>
        <strain evidence="18 19">ATCC 700627</strain>
    </source>
</reference>
<keyword evidence="9 16" id="KW-0521">NADP</keyword>
<evidence type="ECO:0000256" key="16">
    <source>
        <dbReference type="HAMAP-Rule" id="MF_00037"/>
    </source>
</evidence>
<dbReference type="eggNOG" id="COG0812">
    <property type="taxonomic scope" value="Bacteria"/>
</dbReference>
<keyword evidence="8 16" id="KW-0274">FAD</keyword>
<dbReference type="InterPro" id="IPR016169">
    <property type="entry name" value="FAD-bd_PCMH_sub2"/>
</dbReference>
<evidence type="ECO:0000256" key="2">
    <source>
        <dbReference type="ARBA" id="ARBA00003921"/>
    </source>
</evidence>
<dbReference type="Gene3D" id="3.90.78.10">
    <property type="entry name" value="UDP-N-acetylenolpyruvoylglucosamine reductase, C-terminal domain"/>
    <property type="match status" value="1"/>
</dbReference>
<evidence type="ECO:0000256" key="8">
    <source>
        <dbReference type="ARBA" id="ARBA00022827"/>
    </source>
</evidence>
<dbReference type="InterPro" id="IPR016166">
    <property type="entry name" value="FAD-bd_PCMH"/>
</dbReference>
<keyword evidence="19" id="KW-1185">Reference proteome</keyword>
<dbReference type="InterPro" id="IPR006094">
    <property type="entry name" value="Oxid_FAD_bind_N"/>
</dbReference>
<dbReference type="PROSITE" id="PS51387">
    <property type="entry name" value="FAD_PCMH"/>
    <property type="match status" value="1"/>
</dbReference>